<keyword evidence="2" id="KW-1133">Transmembrane helix</keyword>
<dbReference type="Proteomes" id="UP001372338">
    <property type="component" value="Unassembled WGS sequence"/>
</dbReference>
<name>A0AAN9PAD8_CROPI</name>
<feature type="transmembrane region" description="Helical" evidence="2">
    <location>
        <begin position="97"/>
        <end position="120"/>
    </location>
</feature>
<keyword evidence="2" id="KW-0812">Transmembrane</keyword>
<keyword evidence="5" id="KW-1185">Reference proteome</keyword>
<keyword evidence="3" id="KW-0732">Signal</keyword>
<organism evidence="4 5">
    <name type="scientific">Crotalaria pallida</name>
    <name type="common">Smooth rattlebox</name>
    <name type="synonym">Crotalaria striata</name>
    <dbReference type="NCBI Taxonomy" id="3830"/>
    <lineage>
        <taxon>Eukaryota</taxon>
        <taxon>Viridiplantae</taxon>
        <taxon>Streptophyta</taxon>
        <taxon>Embryophyta</taxon>
        <taxon>Tracheophyta</taxon>
        <taxon>Spermatophyta</taxon>
        <taxon>Magnoliopsida</taxon>
        <taxon>eudicotyledons</taxon>
        <taxon>Gunneridae</taxon>
        <taxon>Pentapetalae</taxon>
        <taxon>rosids</taxon>
        <taxon>fabids</taxon>
        <taxon>Fabales</taxon>
        <taxon>Fabaceae</taxon>
        <taxon>Papilionoideae</taxon>
        <taxon>50 kb inversion clade</taxon>
        <taxon>genistoids sensu lato</taxon>
        <taxon>core genistoids</taxon>
        <taxon>Crotalarieae</taxon>
        <taxon>Crotalaria</taxon>
    </lineage>
</organism>
<evidence type="ECO:0000313" key="4">
    <source>
        <dbReference type="EMBL" id="KAK7290552.1"/>
    </source>
</evidence>
<sequence>MATLIKLSVFVVFLVVLLSNSEVLISSTTEPTISASPGVLPYVTAPDISSFFPTTTPTANQPINSAAAPEAEEPVPAPSSGEFEGKKSSTSARLDSAAAIVAILLFSFLISSITSVNSIAVSKLSIPSQIPNGNKTKTYGVVYSSKQPWYGTLMNE</sequence>
<dbReference type="AlphaFoldDB" id="A0AAN9PAD8"/>
<protein>
    <submittedName>
        <fullName evidence="4">Uncharacterized protein</fullName>
    </submittedName>
</protein>
<evidence type="ECO:0000256" key="1">
    <source>
        <dbReference type="SAM" id="MobiDB-lite"/>
    </source>
</evidence>
<feature type="region of interest" description="Disordered" evidence="1">
    <location>
        <begin position="56"/>
        <end position="88"/>
    </location>
</feature>
<keyword evidence="2" id="KW-0472">Membrane</keyword>
<comment type="caution">
    <text evidence="4">The sequence shown here is derived from an EMBL/GenBank/DDBJ whole genome shotgun (WGS) entry which is preliminary data.</text>
</comment>
<gene>
    <name evidence="4" type="ORF">RIF29_05057</name>
</gene>
<dbReference type="EMBL" id="JAYWIO010000001">
    <property type="protein sequence ID" value="KAK7290552.1"/>
    <property type="molecule type" value="Genomic_DNA"/>
</dbReference>
<feature type="chain" id="PRO_5042854880" evidence="3">
    <location>
        <begin position="22"/>
        <end position="156"/>
    </location>
</feature>
<evidence type="ECO:0000313" key="5">
    <source>
        <dbReference type="Proteomes" id="UP001372338"/>
    </source>
</evidence>
<accession>A0AAN9PAD8</accession>
<feature type="signal peptide" evidence="3">
    <location>
        <begin position="1"/>
        <end position="21"/>
    </location>
</feature>
<evidence type="ECO:0000256" key="2">
    <source>
        <dbReference type="SAM" id="Phobius"/>
    </source>
</evidence>
<proteinExistence type="predicted"/>
<evidence type="ECO:0000256" key="3">
    <source>
        <dbReference type="SAM" id="SignalP"/>
    </source>
</evidence>
<reference evidence="4 5" key="1">
    <citation type="submission" date="2024-01" db="EMBL/GenBank/DDBJ databases">
        <title>The genomes of 5 underutilized Papilionoideae crops provide insights into root nodulation and disease resistanc.</title>
        <authorList>
            <person name="Yuan L."/>
        </authorList>
    </citation>
    <scope>NUCLEOTIDE SEQUENCE [LARGE SCALE GENOMIC DNA]</scope>
    <source>
        <strain evidence="4">ZHUSHIDOU_FW_LH</strain>
        <tissue evidence="4">Leaf</tissue>
    </source>
</reference>